<protein>
    <submittedName>
        <fullName evidence="1">Uncharacterized protein</fullName>
    </submittedName>
</protein>
<accession>A0A2D0KY17</accession>
<name>A0A2D0KY17_9GAMM</name>
<evidence type="ECO:0000313" key="2">
    <source>
        <dbReference type="Proteomes" id="UP000221101"/>
    </source>
</evidence>
<dbReference type="AlphaFoldDB" id="A0A2D0KY17"/>
<evidence type="ECO:0000313" key="1">
    <source>
        <dbReference type="EMBL" id="PHM68323.1"/>
    </source>
</evidence>
<dbReference type="RefSeq" id="WP_099143417.1">
    <property type="nucleotide sequence ID" value="NZ_CAWNOR010000083.1"/>
</dbReference>
<comment type="caution">
    <text evidence="1">The sequence shown here is derived from an EMBL/GenBank/DDBJ whole genome shotgun (WGS) entry which is preliminary data.</text>
</comment>
<organism evidence="1 2">
    <name type="scientific">Xenorhabdus kozodoii</name>
    <dbReference type="NCBI Taxonomy" id="351676"/>
    <lineage>
        <taxon>Bacteria</taxon>
        <taxon>Pseudomonadati</taxon>
        <taxon>Pseudomonadota</taxon>
        <taxon>Gammaproteobacteria</taxon>
        <taxon>Enterobacterales</taxon>
        <taxon>Morganellaceae</taxon>
        <taxon>Xenorhabdus</taxon>
    </lineage>
</organism>
<dbReference type="OrthoDB" id="6446111at2"/>
<sequence length="93" mass="10751">MESCTQSTNYNLDLVQKYNIVDLYSANYRNKKHTNHSLHKGRFGTETVYSLYIKNGKLMILVDAFKSLNDANDQAKSIINNHPELVKILNFIE</sequence>
<gene>
    <name evidence="1" type="ORF">Xkoz_03707</name>
</gene>
<keyword evidence="2" id="KW-1185">Reference proteome</keyword>
<proteinExistence type="predicted"/>
<dbReference type="Proteomes" id="UP000221101">
    <property type="component" value="Unassembled WGS sequence"/>
</dbReference>
<reference evidence="1 2" key="1">
    <citation type="journal article" date="2017" name="Nat. Microbiol.">
        <title>Natural product diversity associated with the nematode symbionts Photorhabdus and Xenorhabdus.</title>
        <authorList>
            <person name="Tobias N.J."/>
            <person name="Wolff H."/>
            <person name="Djahanschiri B."/>
            <person name="Grundmann F."/>
            <person name="Kronenwerth M."/>
            <person name="Shi Y.M."/>
            <person name="Simonyi S."/>
            <person name="Grun P."/>
            <person name="Shapiro-Ilan D."/>
            <person name="Pidot S.J."/>
            <person name="Stinear T.P."/>
            <person name="Ebersberger I."/>
            <person name="Bode H.B."/>
        </authorList>
    </citation>
    <scope>NUCLEOTIDE SEQUENCE [LARGE SCALE GENOMIC DNA]</scope>
    <source>
        <strain evidence="1 2">DSM 17907</strain>
    </source>
</reference>
<dbReference type="EMBL" id="NJCX01000047">
    <property type="protein sequence ID" value="PHM68323.1"/>
    <property type="molecule type" value="Genomic_DNA"/>
</dbReference>